<dbReference type="InterPro" id="IPR001834">
    <property type="entry name" value="CBR-like"/>
</dbReference>
<keyword evidence="5" id="KW-1000">Mitochondrion outer membrane</keyword>
<dbReference type="InterPro" id="IPR008333">
    <property type="entry name" value="Cbr1-like_FAD-bd_dom"/>
</dbReference>
<dbReference type="PANTHER" id="PTHR19370:SF185">
    <property type="entry name" value="NADH-CYTOCHROME B5 REDUCTASE"/>
    <property type="match status" value="1"/>
</dbReference>
<dbReference type="SUPFAM" id="SSF63380">
    <property type="entry name" value="Riboflavin synthase domain-like"/>
    <property type="match status" value="1"/>
</dbReference>
<dbReference type="FunFam" id="2.40.30.10:FF:000021">
    <property type="entry name" value="NADH-cytochrome b5 reductase"/>
    <property type="match status" value="1"/>
</dbReference>
<dbReference type="GO" id="GO:0090524">
    <property type="term" value="F:cytochrome-b5 reductase activity, acting on NADH"/>
    <property type="evidence" value="ECO:0007669"/>
    <property type="project" value="UniProtKB-EC"/>
</dbReference>
<comment type="caution">
    <text evidence="15">The sequence shown here is derived from an EMBL/GenBank/DDBJ whole genome shotgun (WGS) entry which is preliminary data.</text>
</comment>
<dbReference type="EC" id="1.6.2.2" evidence="12"/>
<dbReference type="GO" id="GO:0005741">
    <property type="term" value="C:mitochondrial outer membrane"/>
    <property type="evidence" value="ECO:0007669"/>
    <property type="project" value="UniProtKB-SubCell"/>
</dbReference>
<evidence type="ECO:0000256" key="12">
    <source>
        <dbReference type="RuleBase" id="RU361226"/>
    </source>
</evidence>
<evidence type="ECO:0000256" key="9">
    <source>
        <dbReference type="ARBA" id="ARBA00023027"/>
    </source>
</evidence>
<feature type="binding site" evidence="11">
    <location>
        <position position="129"/>
    </location>
    <ligand>
        <name>FAD</name>
        <dbReference type="ChEBI" id="CHEBI:57692"/>
    </ligand>
</feature>
<proteinExistence type="inferred from homology"/>
<dbReference type="EMBL" id="NIRI02000042">
    <property type="protein sequence ID" value="KAG5451512.1"/>
    <property type="molecule type" value="Genomic_DNA"/>
</dbReference>
<evidence type="ECO:0000256" key="4">
    <source>
        <dbReference type="ARBA" id="ARBA00022692"/>
    </source>
</evidence>
<dbReference type="InterPro" id="IPR017938">
    <property type="entry name" value="Riboflavin_synthase-like_b-brl"/>
</dbReference>
<evidence type="ECO:0000256" key="6">
    <source>
        <dbReference type="ARBA" id="ARBA00022827"/>
    </source>
</evidence>
<keyword evidence="4 13" id="KW-0812">Transmembrane</keyword>
<gene>
    <name evidence="15" type="ORF">CSKR_112077</name>
</gene>
<dbReference type="Gene3D" id="2.40.30.10">
    <property type="entry name" value="Translation factors"/>
    <property type="match status" value="1"/>
</dbReference>
<dbReference type="InterPro" id="IPR001433">
    <property type="entry name" value="OxRdtase_FAD/NAD-bd"/>
</dbReference>
<dbReference type="PROSITE" id="PS51384">
    <property type="entry name" value="FAD_FR"/>
    <property type="match status" value="1"/>
</dbReference>
<reference evidence="15 16" key="2">
    <citation type="journal article" date="2021" name="Genomics">
        <title>High-quality reference genome for Clonorchis sinensis.</title>
        <authorList>
            <person name="Young N.D."/>
            <person name="Stroehlein A.J."/>
            <person name="Kinkar L."/>
            <person name="Wang T."/>
            <person name="Sohn W.M."/>
            <person name="Chang B.C.H."/>
            <person name="Kaur P."/>
            <person name="Weisz D."/>
            <person name="Dudchenko O."/>
            <person name="Aiden E.L."/>
            <person name="Korhonen P.K."/>
            <person name="Gasser R.B."/>
        </authorList>
    </citation>
    <scope>NUCLEOTIDE SEQUENCE [LARGE SCALE GENOMIC DNA]</scope>
    <source>
        <strain evidence="15">Cs-k2</strain>
    </source>
</reference>
<evidence type="ECO:0000256" key="11">
    <source>
        <dbReference type="PIRSR" id="PIRSR601834-1"/>
    </source>
</evidence>
<feature type="transmembrane region" description="Helical" evidence="13">
    <location>
        <begin position="6"/>
        <end position="29"/>
    </location>
</feature>
<dbReference type="CDD" id="cd06183">
    <property type="entry name" value="cyt_b5_reduct_like"/>
    <property type="match status" value="1"/>
</dbReference>
<organism evidence="15 16">
    <name type="scientific">Clonorchis sinensis</name>
    <name type="common">Chinese liver fluke</name>
    <dbReference type="NCBI Taxonomy" id="79923"/>
    <lineage>
        <taxon>Eukaryota</taxon>
        <taxon>Metazoa</taxon>
        <taxon>Spiralia</taxon>
        <taxon>Lophotrochozoa</taxon>
        <taxon>Platyhelminthes</taxon>
        <taxon>Trematoda</taxon>
        <taxon>Digenea</taxon>
        <taxon>Opisthorchiida</taxon>
        <taxon>Opisthorchiata</taxon>
        <taxon>Opisthorchiidae</taxon>
        <taxon>Clonorchis</taxon>
    </lineage>
</organism>
<dbReference type="Gene3D" id="3.40.50.80">
    <property type="entry name" value="Nucleotide-binding domain of ferredoxin-NADP reductase (FNR) module"/>
    <property type="match status" value="1"/>
</dbReference>
<feature type="binding site" evidence="11">
    <location>
        <position position="128"/>
    </location>
    <ligand>
        <name>FAD</name>
        <dbReference type="ChEBI" id="CHEBI:57692"/>
    </ligand>
</feature>
<keyword evidence="16" id="KW-1185">Reference proteome</keyword>
<dbReference type="OrthoDB" id="432685at2759"/>
<dbReference type="FunFam" id="3.40.50.80:FF:000019">
    <property type="entry name" value="NADH-cytochrome b5 reductase"/>
    <property type="match status" value="1"/>
</dbReference>
<comment type="cofactor">
    <cofactor evidence="1 11 12">
        <name>FAD</name>
        <dbReference type="ChEBI" id="CHEBI:57692"/>
    </cofactor>
</comment>
<protein>
    <recommendedName>
        <fullName evidence="12">NADH-cytochrome b5 reductase</fullName>
        <ecNumber evidence="12">1.6.2.2</ecNumber>
    </recommendedName>
</protein>
<keyword evidence="8 12" id="KW-0560">Oxidoreductase</keyword>
<feature type="binding site" evidence="11">
    <location>
        <position position="95"/>
    </location>
    <ligand>
        <name>FAD</name>
        <dbReference type="ChEBI" id="CHEBI:57692"/>
    </ligand>
</feature>
<evidence type="ECO:0000256" key="5">
    <source>
        <dbReference type="ARBA" id="ARBA00022787"/>
    </source>
</evidence>
<dbReference type="PRINTS" id="PR00371">
    <property type="entry name" value="FPNCR"/>
</dbReference>
<keyword evidence="10 13" id="KW-0472">Membrane</keyword>
<sequence>MVNPIAAVGSTVAALVVAGGTGVVIWYFFFRKKPKFTFTDPAVKIPLRIVDRQPASHDTIRLKLALPSTEHRPGIPVGKHVYFVARIEGQTVVRPYTPVSLDTQKGYMDFVIKVYKANTNPNFPRGGKMSQYLMNIPRDQYIDVRGPSGNLHYKGLGVFDIKPDEASPAQKYTAKFVNMICGGSGITPMFQLLSYILSDDKDMTRLSLVFANNSEGDILLRDELDAYTTKFPNQLRVWYVVKEPPANWTYSSGYVTESVLSEHLYPPGNETLVLLCGPAPMVEFACYPNLAKLNYARNRIFAY</sequence>
<evidence type="ECO:0000256" key="2">
    <source>
        <dbReference type="ARBA" id="ARBA00004294"/>
    </source>
</evidence>
<keyword evidence="7 13" id="KW-1133">Transmembrane helix</keyword>
<dbReference type="Pfam" id="PF00175">
    <property type="entry name" value="NAD_binding_1"/>
    <property type="match status" value="1"/>
</dbReference>
<dbReference type="Proteomes" id="UP000286415">
    <property type="component" value="Unassembled WGS sequence"/>
</dbReference>
<comment type="subcellular location">
    <subcellularLocation>
        <location evidence="2">Mitochondrion outer membrane</location>
    </subcellularLocation>
</comment>
<evidence type="ECO:0000256" key="8">
    <source>
        <dbReference type="ARBA" id="ARBA00023002"/>
    </source>
</evidence>
<evidence type="ECO:0000256" key="3">
    <source>
        <dbReference type="ARBA" id="ARBA00022630"/>
    </source>
</evidence>
<dbReference type="GO" id="GO:0071949">
    <property type="term" value="F:FAD binding"/>
    <property type="evidence" value="ECO:0007669"/>
    <property type="project" value="TreeGrafter"/>
</dbReference>
<keyword evidence="9 12" id="KW-0520">NAD</keyword>
<comment type="catalytic activity">
    <reaction evidence="12">
        <text>2 Fe(III)-[cytochrome b5] + NADH = 2 Fe(II)-[cytochrome b5] + NAD(+) + H(+)</text>
        <dbReference type="Rhea" id="RHEA:46680"/>
        <dbReference type="Rhea" id="RHEA-COMP:10438"/>
        <dbReference type="Rhea" id="RHEA-COMP:10439"/>
        <dbReference type="ChEBI" id="CHEBI:15378"/>
        <dbReference type="ChEBI" id="CHEBI:29033"/>
        <dbReference type="ChEBI" id="CHEBI:29034"/>
        <dbReference type="ChEBI" id="CHEBI:57540"/>
        <dbReference type="ChEBI" id="CHEBI:57945"/>
        <dbReference type="EC" id="1.6.2.2"/>
    </reaction>
</comment>
<feature type="binding site" evidence="11">
    <location>
        <position position="187"/>
    </location>
    <ligand>
        <name>FAD</name>
        <dbReference type="ChEBI" id="CHEBI:57692"/>
    </ligand>
</feature>
<feature type="binding site" evidence="11">
    <location>
        <position position="111"/>
    </location>
    <ligand>
        <name>FAD</name>
        <dbReference type="ChEBI" id="CHEBI:57692"/>
    </ligand>
</feature>
<keyword evidence="6 11" id="KW-0274">FAD</keyword>
<dbReference type="InterPro" id="IPR001709">
    <property type="entry name" value="Flavoprot_Pyr_Nucl_cyt_Rdtase"/>
</dbReference>
<dbReference type="InterPro" id="IPR039261">
    <property type="entry name" value="FNR_nucleotide-bd"/>
</dbReference>
<dbReference type="AlphaFoldDB" id="A0A8T1MRI7"/>
<evidence type="ECO:0000256" key="10">
    <source>
        <dbReference type="ARBA" id="ARBA00023136"/>
    </source>
</evidence>
<evidence type="ECO:0000313" key="15">
    <source>
        <dbReference type="EMBL" id="KAG5451512.1"/>
    </source>
</evidence>
<dbReference type="InterPro" id="IPR017927">
    <property type="entry name" value="FAD-bd_FR_type"/>
</dbReference>
<dbReference type="SUPFAM" id="SSF52343">
    <property type="entry name" value="Ferredoxin reductase-like, C-terminal NADP-linked domain"/>
    <property type="match status" value="1"/>
</dbReference>
<dbReference type="PRINTS" id="PR00406">
    <property type="entry name" value="CYTB5RDTASE"/>
</dbReference>
<evidence type="ECO:0000256" key="13">
    <source>
        <dbReference type="SAM" id="Phobius"/>
    </source>
</evidence>
<accession>A0A8T1MRI7</accession>
<feature type="binding site" evidence="11">
    <location>
        <position position="96"/>
    </location>
    <ligand>
        <name>FAD</name>
        <dbReference type="ChEBI" id="CHEBI:57692"/>
    </ligand>
</feature>
<feature type="binding site" evidence="11">
    <location>
        <position position="113"/>
    </location>
    <ligand>
        <name>FAD</name>
        <dbReference type="ChEBI" id="CHEBI:57692"/>
    </ligand>
</feature>
<feature type="domain" description="FAD-binding FR-type" evidence="14">
    <location>
        <begin position="42"/>
        <end position="154"/>
    </location>
</feature>
<evidence type="ECO:0000313" key="16">
    <source>
        <dbReference type="Proteomes" id="UP000286415"/>
    </source>
</evidence>
<keyword evidence="5" id="KW-0496">Mitochondrion</keyword>
<dbReference type="PANTHER" id="PTHR19370">
    <property type="entry name" value="NADH-CYTOCHROME B5 REDUCTASE"/>
    <property type="match status" value="1"/>
</dbReference>
<feature type="binding site" evidence="11">
    <location>
        <position position="130"/>
    </location>
    <ligand>
        <name>FAD</name>
        <dbReference type="ChEBI" id="CHEBI:57692"/>
    </ligand>
</feature>
<evidence type="ECO:0000256" key="7">
    <source>
        <dbReference type="ARBA" id="ARBA00022989"/>
    </source>
</evidence>
<dbReference type="Pfam" id="PF00970">
    <property type="entry name" value="FAD_binding_6"/>
    <property type="match status" value="1"/>
</dbReference>
<evidence type="ECO:0000259" key="14">
    <source>
        <dbReference type="PROSITE" id="PS51384"/>
    </source>
</evidence>
<comment type="similarity">
    <text evidence="12">Belongs to the flavoprotein pyridine nucleotide cytochrome reductase family.</text>
</comment>
<name>A0A8T1MRI7_CLOSI</name>
<feature type="binding site" evidence="11">
    <location>
        <position position="94"/>
    </location>
    <ligand>
        <name>FAD</name>
        <dbReference type="ChEBI" id="CHEBI:57692"/>
    </ligand>
</feature>
<evidence type="ECO:0000256" key="1">
    <source>
        <dbReference type="ARBA" id="ARBA00001974"/>
    </source>
</evidence>
<reference evidence="15 16" key="1">
    <citation type="journal article" date="2018" name="Biotechnol. Adv.">
        <title>Improved genomic resources and new bioinformatic workflow for the carcinogenic parasite Clonorchis sinensis: Biotechnological implications.</title>
        <authorList>
            <person name="Wang D."/>
            <person name="Korhonen P.K."/>
            <person name="Gasser R.B."/>
            <person name="Young N.D."/>
        </authorList>
    </citation>
    <scope>NUCLEOTIDE SEQUENCE [LARGE SCALE GENOMIC DNA]</scope>
    <source>
        <strain evidence="15">Cs-k2</strain>
    </source>
</reference>
<keyword evidence="3 11" id="KW-0285">Flavoprotein</keyword>